<sequence length="135" mass="15391">MRQYLRHPSDIPIVYRLGDLVADRNDYLRNIGHGGLCFRSNSAVPIGANIHIEIPIVQPEFKADGIVAWCRTQGNEHEVGVRFNGVEAEYSVRMVEQLCQIEHYIRHIRETEGRELTSEEAAVEWIEKYAAGFPG</sequence>
<dbReference type="RefSeq" id="WP_009151159.1">
    <property type="nucleotide sequence ID" value="NZ_CP121471.1"/>
</dbReference>
<dbReference type="InterPro" id="IPR009875">
    <property type="entry name" value="PilZ_domain"/>
</dbReference>
<dbReference type="Pfam" id="PF07238">
    <property type="entry name" value="PilZ"/>
    <property type="match status" value="1"/>
</dbReference>
<dbReference type="HOGENOM" id="CLU_126574_0_0_6"/>
<protein>
    <submittedName>
        <fullName evidence="2">PilZ domain-containing protein</fullName>
    </submittedName>
</protein>
<gene>
    <name evidence="2" type="ORF">Thi970DRAFT_04412</name>
</gene>
<evidence type="ECO:0000313" key="2">
    <source>
        <dbReference type="EMBL" id="EIC20756.1"/>
    </source>
</evidence>
<keyword evidence="3" id="KW-1185">Reference proteome</keyword>
<name>H8Z6P0_9GAMM</name>
<evidence type="ECO:0000313" key="3">
    <source>
        <dbReference type="Proteomes" id="UP000002964"/>
    </source>
</evidence>
<reference evidence="3" key="1">
    <citation type="submission" date="2011-06" db="EMBL/GenBank/DDBJ databases">
        <authorList>
            <consortium name="US DOE Joint Genome Institute (JGI-PGF)"/>
            <person name="Lucas S."/>
            <person name="Han J."/>
            <person name="Lapidus A."/>
            <person name="Cheng J.-F."/>
            <person name="Goodwin L."/>
            <person name="Pitluck S."/>
            <person name="Peters L."/>
            <person name="Land M.L."/>
            <person name="Hauser L."/>
            <person name="Vogl K."/>
            <person name="Liu Z."/>
            <person name="Overmann J."/>
            <person name="Frigaard N.-U."/>
            <person name="Bryant D.A."/>
            <person name="Woyke T.J."/>
        </authorList>
    </citation>
    <scope>NUCLEOTIDE SEQUENCE [LARGE SCALE GENOMIC DNA]</scope>
    <source>
        <strain evidence="3">970</strain>
    </source>
</reference>
<dbReference type="EMBL" id="JH603170">
    <property type="protein sequence ID" value="EIC20756.1"/>
    <property type="molecule type" value="Genomic_DNA"/>
</dbReference>
<proteinExistence type="predicted"/>
<dbReference type="STRING" id="631362.Thi970DRAFT_04412"/>
<organism evidence="2 3">
    <name type="scientific">Thiorhodovibrio frisius</name>
    <dbReference type="NCBI Taxonomy" id="631362"/>
    <lineage>
        <taxon>Bacteria</taxon>
        <taxon>Pseudomonadati</taxon>
        <taxon>Pseudomonadota</taxon>
        <taxon>Gammaproteobacteria</taxon>
        <taxon>Chromatiales</taxon>
        <taxon>Chromatiaceae</taxon>
        <taxon>Thiorhodovibrio</taxon>
    </lineage>
</organism>
<dbReference type="OrthoDB" id="8906365at2"/>
<feature type="domain" description="PilZ" evidence="1">
    <location>
        <begin position="2"/>
        <end position="92"/>
    </location>
</feature>
<dbReference type="SUPFAM" id="SSF141371">
    <property type="entry name" value="PilZ domain-like"/>
    <property type="match status" value="1"/>
</dbReference>
<accession>H8Z6P0</accession>
<dbReference type="Proteomes" id="UP000002964">
    <property type="component" value="Unassembled WGS sequence"/>
</dbReference>
<dbReference type="eggNOG" id="ENOG5032Z7Y">
    <property type="taxonomic scope" value="Bacteria"/>
</dbReference>
<dbReference type="AlphaFoldDB" id="H8Z6P0"/>
<dbReference type="Gene3D" id="2.40.10.220">
    <property type="entry name" value="predicted glycosyltransferase like domains"/>
    <property type="match status" value="1"/>
</dbReference>
<reference evidence="2 3" key="2">
    <citation type="submission" date="2011-11" db="EMBL/GenBank/DDBJ databases">
        <authorList>
            <consortium name="US DOE Joint Genome Institute"/>
            <person name="Lucas S."/>
            <person name="Han J."/>
            <person name="Lapidus A."/>
            <person name="Cheng J.-F."/>
            <person name="Goodwin L."/>
            <person name="Pitluck S."/>
            <person name="Peters L."/>
            <person name="Ovchinnikova G."/>
            <person name="Zhang X."/>
            <person name="Detter J.C."/>
            <person name="Han C."/>
            <person name="Tapia R."/>
            <person name="Land M."/>
            <person name="Hauser L."/>
            <person name="Kyrpides N."/>
            <person name="Ivanova N."/>
            <person name="Pagani I."/>
            <person name="Vogl K."/>
            <person name="Liu Z."/>
            <person name="Overmann J."/>
            <person name="Frigaard N.-U."/>
            <person name="Bryant D."/>
            <person name="Woyke T."/>
        </authorList>
    </citation>
    <scope>NUCLEOTIDE SEQUENCE [LARGE SCALE GENOMIC DNA]</scope>
    <source>
        <strain evidence="2 3">970</strain>
    </source>
</reference>
<dbReference type="GO" id="GO:0035438">
    <property type="term" value="F:cyclic-di-GMP binding"/>
    <property type="evidence" value="ECO:0007669"/>
    <property type="project" value="InterPro"/>
</dbReference>
<evidence type="ECO:0000259" key="1">
    <source>
        <dbReference type="Pfam" id="PF07238"/>
    </source>
</evidence>